<name>A0A348AK39_9FIRM</name>
<dbReference type="InterPro" id="IPR010982">
    <property type="entry name" value="Lambda_DNA-bd_dom_sf"/>
</dbReference>
<dbReference type="CDD" id="cd00093">
    <property type="entry name" value="HTH_XRE"/>
    <property type="match status" value="1"/>
</dbReference>
<evidence type="ECO:0000259" key="2">
    <source>
        <dbReference type="PROSITE" id="PS50943"/>
    </source>
</evidence>
<accession>A0A348AK39</accession>
<dbReference type="GO" id="GO:0003677">
    <property type="term" value="F:DNA binding"/>
    <property type="evidence" value="ECO:0007669"/>
    <property type="project" value="UniProtKB-KW"/>
</dbReference>
<dbReference type="SMART" id="SM00530">
    <property type="entry name" value="HTH_XRE"/>
    <property type="match status" value="1"/>
</dbReference>
<dbReference type="PROSITE" id="PS50943">
    <property type="entry name" value="HTH_CROC1"/>
    <property type="match status" value="1"/>
</dbReference>
<dbReference type="SUPFAM" id="SSF47413">
    <property type="entry name" value="lambda repressor-like DNA-binding domains"/>
    <property type="match status" value="1"/>
</dbReference>
<dbReference type="PANTHER" id="PTHR46558:SF4">
    <property type="entry name" value="DNA-BIDING PHAGE PROTEIN"/>
    <property type="match status" value="1"/>
</dbReference>
<dbReference type="Pfam" id="PF01381">
    <property type="entry name" value="HTH_3"/>
    <property type="match status" value="1"/>
</dbReference>
<keyword evidence="4" id="KW-1185">Reference proteome</keyword>
<evidence type="ECO:0000313" key="3">
    <source>
        <dbReference type="EMBL" id="BBB91437.1"/>
    </source>
</evidence>
<dbReference type="KEGG" id="mana:MAMMFC1_02121"/>
<dbReference type="OrthoDB" id="48775at2"/>
<dbReference type="EMBL" id="AP018449">
    <property type="protein sequence ID" value="BBB91437.1"/>
    <property type="molecule type" value="Genomic_DNA"/>
</dbReference>
<proteinExistence type="predicted"/>
<organism evidence="3 4">
    <name type="scientific">Methylomusa anaerophila</name>
    <dbReference type="NCBI Taxonomy" id="1930071"/>
    <lineage>
        <taxon>Bacteria</taxon>
        <taxon>Bacillati</taxon>
        <taxon>Bacillota</taxon>
        <taxon>Negativicutes</taxon>
        <taxon>Selenomonadales</taxon>
        <taxon>Sporomusaceae</taxon>
        <taxon>Methylomusa</taxon>
    </lineage>
</organism>
<keyword evidence="1" id="KW-0238">DNA-binding</keyword>
<dbReference type="Proteomes" id="UP000276437">
    <property type="component" value="Chromosome"/>
</dbReference>
<sequence>MKTAFKVGVIRRNKQIKQADLAAKVGISREHLSAVENNRETPSFSLLEKIATVLGVNVTELLDDQSTKLPQL</sequence>
<feature type="domain" description="HTH cro/C1-type" evidence="2">
    <location>
        <begin position="10"/>
        <end position="61"/>
    </location>
</feature>
<evidence type="ECO:0000313" key="4">
    <source>
        <dbReference type="Proteomes" id="UP000276437"/>
    </source>
</evidence>
<dbReference type="InterPro" id="IPR001387">
    <property type="entry name" value="Cro/C1-type_HTH"/>
</dbReference>
<dbReference type="RefSeq" id="WP_158618725.1">
    <property type="nucleotide sequence ID" value="NZ_AP018449.1"/>
</dbReference>
<reference evidence="3 4" key="1">
    <citation type="journal article" date="2018" name="Int. J. Syst. Evol. Microbiol.">
        <title>Methylomusa anaerophila gen. nov., sp. nov., an anaerobic methanol-utilizing bacterium isolated from a microbial fuel cell.</title>
        <authorList>
            <person name="Amano N."/>
            <person name="Yamamuro A."/>
            <person name="Miyahara M."/>
            <person name="Kouzuma A."/>
            <person name="Abe T."/>
            <person name="Watanabe K."/>
        </authorList>
    </citation>
    <scope>NUCLEOTIDE SEQUENCE [LARGE SCALE GENOMIC DNA]</scope>
    <source>
        <strain evidence="3 4">MMFC1</strain>
    </source>
</reference>
<protein>
    <submittedName>
        <fullName evidence="3">HTH-type transcriptional regulator SinR</fullName>
    </submittedName>
</protein>
<gene>
    <name evidence="3" type="primary">sinR_3</name>
    <name evidence="3" type="ORF">MAMMFC1_02121</name>
</gene>
<evidence type="ECO:0000256" key="1">
    <source>
        <dbReference type="ARBA" id="ARBA00023125"/>
    </source>
</evidence>
<dbReference type="PANTHER" id="PTHR46558">
    <property type="entry name" value="TRACRIPTIONAL REGULATORY PROTEIN-RELATED-RELATED"/>
    <property type="match status" value="1"/>
</dbReference>
<dbReference type="AlphaFoldDB" id="A0A348AK39"/>
<dbReference type="Gene3D" id="1.10.260.40">
    <property type="entry name" value="lambda repressor-like DNA-binding domains"/>
    <property type="match status" value="1"/>
</dbReference>